<keyword evidence="2" id="KW-0472">Membrane</keyword>
<feature type="chain" id="PRO_5038875603" description="TrbL/VirB6 plasmid conjugal transfer protein" evidence="3">
    <location>
        <begin position="23"/>
        <end position="590"/>
    </location>
</feature>
<feature type="transmembrane region" description="Helical" evidence="2">
    <location>
        <begin position="254"/>
        <end position="273"/>
    </location>
</feature>
<feature type="region of interest" description="Disordered" evidence="1">
    <location>
        <begin position="26"/>
        <end position="81"/>
    </location>
</feature>
<feature type="transmembrane region" description="Helical" evidence="2">
    <location>
        <begin position="328"/>
        <end position="346"/>
    </location>
</feature>
<keyword evidence="2" id="KW-0812">Transmembrane</keyword>
<feature type="compositionally biased region" description="Low complexity" evidence="1">
    <location>
        <begin position="512"/>
        <end position="526"/>
    </location>
</feature>
<dbReference type="EMBL" id="JACHLY010000001">
    <property type="protein sequence ID" value="MBB5998050.1"/>
    <property type="molecule type" value="Genomic_DNA"/>
</dbReference>
<gene>
    <name evidence="4" type="ORF">HNR25_001801</name>
</gene>
<keyword evidence="3" id="KW-0732">Signal</keyword>
<feature type="compositionally biased region" description="Low complexity" evidence="1">
    <location>
        <begin position="384"/>
        <end position="411"/>
    </location>
</feature>
<feature type="transmembrane region" description="Helical" evidence="2">
    <location>
        <begin position="228"/>
        <end position="247"/>
    </location>
</feature>
<dbReference type="PANTHER" id="PTHR48125">
    <property type="entry name" value="LP07818P1"/>
    <property type="match status" value="1"/>
</dbReference>
<feature type="compositionally biased region" description="Low complexity" evidence="1">
    <location>
        <begin position="62"/>
        <end position="72"/>
    </location>
</feature>
<feature type="transmembrane region" description="Helical" evidence="2">
    <location>
        <begin position="144"/>
        <end position="162"/>
    </location>
</feature>
<dbReference type="Pfam" id="PF19590">
    <property type="entry name" value="TrbL_3"/>
    <property type="match status" value="1"/>
</dbReference>
<keyword evidence="2" id="KW-1133">Transmembrane helix</keyword>
<proteinExistence type="predicted"/>
<reference evidence="4 5" key="1">
    <citation type="submission" date="2020-08" db="EMBL/GenBank/DDBJ databases">
        <title>Sequencing the genomes of 1000 actinobacteria strains.</title>
        <authorList>
            <person name="Klenk H.-P."/>
        </authorList>
    </citation>
    <scope>NUCLEOTIDE SEQUENCE [LARGE SCALE GENOMIC DNA]</scope>
    <source>
        <strain evidence="4 5">DSM 44593</strain>
    </source>
</reference>
<feature type="transmembrane region" description="Helical" evidence="2">
    <location>
        <begin position="174"/>
        <end position="193"/>
    </location>
</feature>
<evidence type="ECO:0000313" key="4">
    <source>
        <dbReference type="EMBL" id="MBB5998050.1"/>
    </source>
</evidence>
<feature type="compositionally biased region" description="Pro residues" evidence="1">
    <location>
        <begin position="34"/>
        <end position="46"/>
    </location>
</feature>
<dbReference type="Proteomes" id="UP000578077">
    <property type="component" value="Unassembled WGS sequence"/>
</dbReference>
<sequence>MGLALGAAALLVLVPVAAPRVAALGAAPAAAATPAPPQPGAEPEPPQTREAPSPAPTPTPSSDPDGNDSGNGVQEEPPTAGQECGAFDYACKVTEALNTWLISTVTDMANAGLVTAAVGMISTPPPTSGIEDAWRISQQVTSTVYVLVVTVAGVLVMTNPSVQTSASLKEVLPRVLLGFVGANASWFLCSLMADVGNGAALGLVSDTATPESVAQAIGRIIANPEGELFIVVLLFLVANLLAVFLYFAVLIRIVLWLLLTAIAPIALACHALPQTDGLARLWWRAMSALLIIQVAQALVLRIAVTVFLNREQMQALDPGGTVGSLADVALLICCLYVLVRIPFWAFKQVFNLGNSPAVKGLKLAVSLLVFRNIGKALAGAKGAKAGGQAARQGAQRTAARTTAARRPPTRAARWHQPRLPLQMPAPKTQPQQPIPGIDRQIDPTRQRRLRERRRWVQPTLPEGALGRRSRPAWHRQPALPGMQGPPQGRQEPIPGLRTPPPARQEALFEPTPQMRRPSRRPAAPSQPRRENGRNDPGGSEPVRPGPSPRPPAQSSGGAERPTPYHQAPQPRPIRPTPRHRPRRDNPGRRS</sequence>
<evidence type="ECO:0000256" key="3">
    <source>
        <dbReference type="SAM" id="SignalP"/>
    </source>
</evidence>
<feature type="region of interest" description="Disordered" evidence="1">
    <location>
        <begin position="384"/>
        <end position="590"/>
    </location>
</feature>
<name>A0A841EC48_9ACTN</name>
<dbReference type="PANTHER" id="PTHR48125:SF10">
    <property type="entry name" value="OS12G0136300 PROTEIN"/>
    <property type="match status" value="1"/>
</dbReference>
<protein>
    <recommendedName>
        <fullName evidence="6">TrbL/VirB6 plasmid conjugal transfer protein</fullName>
    </recommendedName>
</protein>
<evidence type="ECO:0008006" key="6">
    <source>
        <dbReference type="Google" id="ProtNLM"/>
    </source>
</evidence>
<organism evidence="4 5">
    <name type="scientific">Streptomonospora salina</name>
    <dbReference type="NCBI Taxonomy" id="104205"/>
    <lineage>
        <taxon>Bacteria</taxon>
        <taxon>Bacillati</taxon>
        <taxon>Actinomycetota</taxon>
        <taxon>Actinomycetes</taxon>
        <taxon>Streptosporangiales</taxon>
        <taxon>Nocardiopsidaceae</taxon>
        <taxon>Streptomonospora</taxon>
    </lineage>
</organism>
<evidence type="ECO:0000313" key="5">
    <source>
        <dbReference type="Proteomes" id="UP000578077"/>
    </source>
</evidence>
<evidence type="ECO:0000256" key="1">
    <source>
        <dbReference type="SAM" id="MobiDB-lite"/>
    </source>
</evidence>
<comment type="caution">
    <text evidence="4">The sequence shown here is derived from an EMBL/GenBank/DDBJ whole genome shotgun (WGS) entry which is preliminary data.</text>
</comment>
<feature type="transmembrane region" description="Helical" evidence="2">
    <location>
        <begin position="285"/>
        <end position="308"/>
    </location>
</feature>
<dbReference type="RefSeq" id="WP_184634201.1">
    <property type="nucleotide sequence ID" value="NZ_BAABKT010000023.1"/>
</dbReference>
<feature type="signal peptide" evidence="3">
    <location>
        <begin position="1"/>
        <end position="22"/>
    </location>
</feature>
<dbReference type="InterPro" id="IPR045782">
    <property type="entry name" value="TrbL_3"/>
</dbReference>
<dbReference type="AlphaFoldDB" id="A0A841EC48"/>
<feature type="compositionally biased region" description="Basic residues" evidence="1">
    <location>
        <begin position="446"/>
        <end position="455"/>
    </location>
</feature>
<keyword evidence="5" id="KW-1185">Reference proteome</keyword>
<evidence type="ECO:0000256" key="2">
    <source>
        <dbReference type="SAM" id="Phobius"/>
    </source>
</evidence>
<accession>A0A841EC48</accession>